<dbReference type="GO" id="GO:0046872">
    <property type="term" value="F:metal ion binding"/>
    <property type="evidence" value="ECO:0007669"/>
    <property type="project" value="InterPro"/>
</dbReference>
<feature type="domain" description="Peptidase M16C associated" evidence="1">
    <location>
        <begin position="462"/>
        <end position="712"/>
    </location>
</feature>
<evidence type="ECO:0000313" key="2">
    <source>
        <dbReference type="EMBL" id="SCP96670.1"/>
    </source>
</evidence>
<dbReference type="Gene3D" id="3.30.830.10">
    <property type="entry name" value="Metalloenzyme, LuxS/M16 peptidase-like"/>
    <property type="match status" value="4"/>
</dbReference>
<dbReference type="InterPro" id="IPR007863">
    <property type="entry name" value="Peptidase_M16_C"/>
</dbReference>
<dbReference type="Pfam" id="PF22516">
    <property type="entry name" value="PreP_C"/>
    <property type="match status" value="1"/>
</dbReference>
<keyword evidence="3" id="KW-1185">Reference proteome</keyword>
<dbReference type="AlphaFoldDB" id="A0A1D3TS75"/>
<dbReference type="RefSeq" id="WP_091232066.1">
    <property type="nucleotide sequence ID" value="NZ_FMKA01000005.1"/>
</dbReference>
<evidence type="ECO:0000259" key="1">
    <source>
        <dbReference type="SMART" id="SM01264"/>
    </source>
</evidence>
<evidence type="ECO:0000313" key="3">
    <source>
        <dbReference type="Proteomes" id="UP000199315"/>
    </source>
</evidence>
<dbReference type="InterPro" id="IPR055130">
    <property type="entry name" value="PreP_C"/>
</dbReference>
<dbReference type="GO" id="GO:0004222">
    <property type="term" value="F:metalloendopeptidase activity"/>
    <property type="evidence" value="ECO:0007669"/>
    <property type="project" value="TreeGrafter"/>
</dbReference>
<dbReference type="Proteomes" id="UP000199315">
    <property type="component" value="Unassembled WGS sequence"/>
</dbReference>
<protein>
    <recommendedName>
        <fullName evidence="1">Peptidase M16C associated domain-containing protein</fullName>
    </recommendedName>
</protein>
<dbReference type="GO" id="GO:0016485">
    <property type="term" value="P:protein processing"/>
    <property type="evidence" value="ECO:0007669"/>
    <property type="project" value="TreeGrafter"/>
</dbReference>
<gene>
    <name evidence="2" type="ORF">SAMN05421730_1005161</name>
</gene>
<dbReference type="InterPro" id="IPR013578">
    <property type="entry name" value="Peptidase_M16C_assoc"/>
</dbReference>
<sequence>MKISQLEEYELIEEREIKDLESAGFLLRHRKTGARVLVLSNEDENKVFTIGFRTPPEDSTGTPHIIEHSVLCGSKRFPSKDPFVELVKGSLNTFLNAMTYPDKTLYPVASTNDKDFLNLMHVYMDAVFYPNIYENEKIFKQEGWHYELEAEDDPIKYNGVVYNEMKGAFSSPEDVLQREILNSLFPDTCYAHESGGNPEDIPGLTYQAFLDFHRKYYHPSNSYIYLYGNMDAVERLQWLDREYLSKYDYAETDSDIKVQKGFEKPVEIKKQYSITSTEPEEDNTYLAYNAVIGTSLDKELYMAFQILEYALISAPGAPLKKALLDAKIGKDIMGSYDNGTIQPVFSVIAKNSNIRSKEQFVEIIKNVLEGIVEKGIDKKALKAGINYFEFKYREADFGAYPKGLMYGLQAFDSWLYDDLEPFMHIEAIDTFKLMKEKAESAYFEKLIQTYVLDNTHASLVIIEPERGLTARNEKALEETLKQYKDSLAADEIQKLIEQTEELVIYQETPSTEAELETIPMLEIEDIKREAAPLYNKEVKFGDTLVLHHCLHTNQIGYLELLFDTKAVPKELIPYMGILKFVLCYVDTENYDYGELFNEININTGGISAGLSLFSNVKENEKYTAMFEVRAKVLYENLDFAFRMIDEILFTSKLDDSKRLYEIIARLKSRMQMSMVSSGHSTASMRALSYFSPSAYFSEITSGISFYRLVESIESDFERVKEELVSKLKELMKYIFRSENLVVSYTADEEGFAGLEKEIEQLKMKLFTDKIETQPYKFELKKQNEGFKTSSKIQYVARSGNFINSGYKYTGALKILKLILSYDYLWNNVRVKGGAYGCMSGFSKLGDSYFASYRDPNMEKTNQIFENTADYIRKFDASDRDMLKYIIGTISDIDTPMNPSAKGSRSLSAYFNKISFDDLQKERDEILSADAASIRGLADLVESVIRQNNLCVIGNEDNIENGKEMFLNVENLFLSKVE</sequence>
<dbReference type="InterPro" id="IPR011765">
    <property type="entry name" value="Pept_M16_N"/>
</dbReference>
<dbReference type="PANTHER" id="PTHR43016:SF13">
    <property type="entry name" value="PRESEQUENCE PROTEASE, MITOCHONDRIAL"/>
    <property type="match status" value="1"/>
</dbReference>
<reference evidence="2 3" key="1">
    <citation type="submission" date="2016-09" db="EMBL/GenBank/DDBJ databases">
        <authorList>
            <person name="Capua I."/>
            <person name="De Benedictis P."/>
            <person name="Joannis T."/>
            <person name="Lombin L.H."/>
            <person name="Cattoli G."/>
        </authorList>
    </citation>
    <scope>NUCLEOTIDE SEQUENCE [LARGE SCALE GENOMIC DNA]</scope>
    <source>
        <strain evidence="2 3">GluBS11</strain>
    </source>
</reference>
<organism evidence="2 3">
    <name type="scientific">Anaerobium acetethylicum</name>
    <dbReference type="NCBI Taxonomy" id="1619234"/>
    <lineage>
        <taxon>Bacteria</taxon>
        <taxon>Bacillati</taxon>
        <taxon>Bacillota</taxon>
        <taxon>Clostridia</taxon>
        <taxon>Lachnospirales</taxon>
        <taxon>Lachnospiraceae</taxon>
        <taxon>Anaerobium</taxon>
    </lineage>
</organism>
<name>A0A1D3TS75_9FIRM</name>
<dbReference type="InterPro" id="IPR011249">
    <property type="entry name" value="Metalloenz_LuxS/M16"/>
</dbReference>
<dbReference type="SUPFAM" id="SSF63411">
    <property type="entry name" value="LuxS/MPP-like metallohydrolase"/>
    <property type="match status" value="4"/>
</dbReference>
<dbReference type="Pfam" id="PF05193">
    <property type="entry name" value="Peptidase_M16_C"/>
    <property type="match status" value="1"/>
</dbReference>
<dbReference type="SMART" id="SM01264">
    <property type="entry name" value="M16C_associated"/>
    <property type="match status" value="1"/>
</dbReference>
<dbReference type="OrthoDB" id="9762027at2"/>
<proteinExistence type="predicted"/>
<dbReference type="Pfam" id="PF08367">
    <property type="entry name" value="M16C_assoc"/>
    <property type="match status" value="1"/>
</dbReference>
<dbReference type="FunFam" id="3.30.830.10:FF:000034">
    <property type="entry name" value="presequence protease 1, chloroplastic/mitochondrial"/>
    <property type="match status" value="1"/>
</dbReference>
<dbReference type="EMBL" id="FMKA01000005">
    <property type="protein sequence ID" value="SCP96670.1"/>
    <property type="molecule type" value="Genomic_DNA"/>
</dbReference>
<dbReference type="STRING" id="1619234.SAMN05421730_1005161"/>
<dbReference type="Pfam" id="PF00675">
    <property type="entry name" value="Peptidase_M16"/>
    <property type="match status" value="1"/>
</dbReference>
<dbReference type="PANTHER" id="PTHR43016">
    <property type="entry name" value="PRESEQUENCE PROTEASE"/>
    <property type="match status" value="1"/>
</dbReference>
<accession>A0A1D3TS75</accession>